<sequence length="424" mass="48175">MSHKKLLLTFLGLGFISFITLSFYPIDGYESTGISRLLRLERIKKDSTQKLSLPIGAQLPLNCIELQLTQVEDSISEILQEDEAFAEKLRKVIPSGNYSLTILDMSDPQHLKYMGHKESLGYQPGSVGKLTVITALFTQLHNICPESWEARKAILKNKRVKAGDWAIYDHHTIPDYDIENDKLVKRKVSPNDVFTLYEWADHMMSVSNNGAASVVWREALLMAAFKDKYEYLTQEEVDEYFKNTPKKELTLLANQIVNEPLRKIGITHDEWRLGSFFTSGANKYVGDIGGSIGTPLGLMKYLVQLEQGKVVDKPSSLEIKRLMYMTDRRIRYAYAQELKDAAVYFKSGSLYSCDRSNGKSCGEYAGNVYNYMNSVAIVEHPNGKKYMVCLMTNVLRKNSAWDHMVLASKIDEVINPKTEETEKS</sequence>
<keyword evidence="2" id="KW-1185">Reference proteome</keyword>
<proteinExistence type="predicted"/>
<name>A0AC61Y5C3_9FLAO</name>
<gene>
    <name evidence="1" type="ORF">FVB9532_00544</name>
</gene>
<protein>
    <submittedName>
        <fullName evidence="1">Uncharacterized protein</fullName>
    </submittedName>
</protein>
<dbReference type="EMBL" id="CABVMM010000002">
    <property type="protein sequence ID" value="VVU99292.1"/>
    <property type="molecule type" value="Genomic_DNA"/>
</dbReference>
<dbReference type="Proteomes" id="UP000356253">
    <property type="component" value="Unassembled WGS sequence"/>
</dbReference>
<evidence type="ECO:0000313" key="2">
    <source>
        <dbReference type="Proteomes" id="UP000356253"/>
    </source>
</evidence>
<reference evidence="1" key="1">
    <citation type="submission" date="2019-09" db="EMBL/GenBank/DDBJ databases">
        <authorList>
            <person name="Rodrigo-Torres L."/>
            <person name="Arahal R. D."/>
            <person name="Lucena T."/>
        </authorList>
    </citation>
    <scope>NUCLEOTIDE SEQUENCE</scope>
    <source>
        <strain evidence="1">ISS653</strain>
    </source>
</reference>
<accession>A0AC61Y5C3</accession>
<organism evidence="1 2">
    <name type="scientific">Mesonia oceanica</name>
    <dbReference type="NCBI Taxonomy" id="2687242"/>
    <lineage>
        <taxon>Bacteria</taxon>
        <taxon>Pseudomonadati</taxon>
        <taxon>Bacteroidota</taxon>
        <taxon>Flavobacteriia</taxon>
        <taxon>Flavobacteriales</taxon>
        <taxon>Flavobacteriaceae</taxon>
        <taxon>Mesonia</taxon>
    </lineage>
</organism>
<evidence type="ECO:0000313" key="1">
    <source>
        <dbReference type="EMBL" id="VVU99292.1"/>
    </source>
</evidence>
<comment type="caution">
    <text evidence="1">The sequence shown here is derived from an EMBL/GenBank/DDBJ whole genome shotgun (WGS) entry which is preliminary data.</text>
</comment>